<organism evidence="2 3">
    <name type="scientific">Malonomonas rubra DSM 5091</name>
    <dbReference type="NCBI Taxonomy" id="1122189"/>
    <lineage>
        <taxon>Bacteria</taxon>
        <taxon>Pseudomonadati</taxon>
        <taxon>Thermodesulfobacteriota</taxon>
        <taxon>Desulfuromonadia</taxon>
        <taxon>Desulfuromonadales</taxon>
        <taxon>Geopsychrobacteraceae</taxon>
        <taxon>Malonomonas</taxon>
    </lineage>
</organism>
<dbReference type="InterPro" id="IPR011990">
    <property type="entry name" value="TPR-like_helical_dom_sf"/>
</dbReference>
<evidence type="ECO:0000313" key="2">
    <source>
        <dbReference type="EMBL" id="SHI97818.1"/>
    </source>
</evidence>
<dbReference type="Gene3D" id="1.25.40.10">
    <property type="entry name" value="Tetratricopeptide repeat domain"/>
    <property type="match status" value="1"/>
</dbReference>
<dbReference type="PROSITE" id="PS50005">
    <property type="entry name" value="TPR"/>
    <property type="match status" value="1"/>
</dbReference>
<keyword evidence="1" id="KW-0802">TPR repeat</keyword>
<evidence type="ECO:0000256" key="1">
    <source>
        <dbReference type="PROSITE-ProRule" id="PRU00339"/>
    </source>
</evidence>
<dbReference type="Proteomes" id="UP000184171">
    <property type="component" value="Unassembled WGS sequence"/>
</dbReference>
<reference evidence="2 3" key="1">
    <citation type="submission" date="2016-11" db="EMBL/GenBank/DDBJ databases">
        <authorList>
            <person name="Jaros S."/>
            <person name="Januszkiewicz K."/>
            <person name="Wedrychowicz H."/>
        </authorList>
    </citation>
    <scope>NUCLEOTIDE SEQUENCE [LARGE SCALE GENOMIC DNA]</scope>
    <source>
        <strain evidence="2 3">DSM 5091</strain>
    </source>
</reference>
<dbReference type="Pfam" id="PF13429">
    <property type="entry name" value="TPR_15"/>
    <property type="match status" value="1"/>
</dbReference>
<accession>A0A1M6FJ97</accession>
<dbReference type="InterPro" id="IPR019734">
    <property type="entry name" value="TPR_rpt"/>
</dbReference>
<sequence>MGFFSKLFGGGTSLEGLRKAVAQKRFADARVMAEELLEQDDLAEKAEVEQLQAAAGDGLAQLNLDEARGCQRNGDAEQASEHFELALQQVFSSELKKEIEKAQKETPLKPQVEAPVKKHSGGSCASCGPQEMTPLSGDDIDLPDLETQLELTLVSYPPEIAERYRQKGNAFLQAFMYSQSGEDKGAIDFWKQVPDKERDDLYWFELGASQVRAGQPKQGRKSLEKAVELNPTMIPATEMLIQVQVSLGDANAALKRLEKMLDEGQQPDFCHVQMTLVRLQQKKLPQALEHARNALAIGVADPGFMQLAASLMEQSGELDEAEALLRRIPAGSSCGGSGMNLHLAEFLLRQKRELGKVLDTFNAACRQDPQNPRWQLRAAQTYIARNWKKEGVDLLSRVVDDPNLEPQLQQEAREWLAAQKG</sequence>
<dbReference type="SUPFAM" id="SSF48452">
    <property type="entry name" value="TPR-like"/>
    <property type="match status" value="1"/>
</dbReference>
<feature type="repeat" description="TPR" evidence="1">
    <location>
        <begin position="200"/>
        <end position="233"/>
    </location>
</feature>
<evidence type="ECO:0000313" key="3">
    <source>
        <dbReference type="Proteomes" id="UP000184171"/>
    </source>
</evidence>
<keyword evidence="3" id="KW-1185">Reference proteome</keyword>
<dbReference type="AlphaFoldDB" id="A0A1M6FJ97"/>
<dbReference type="STRING" id="1122189.SAMN02745165_01310"/>
<proteinExistence type="predicted"/>
<dbReference type="OrthoDB" id="5401247at2"/>
<protein>
    <submittedName>
        <fullName evidence="2">Tetratricopeptide repeat-containing protein</fullName>
    </submittedName>
</protein>
<dbReference type="EMBL" id="FQZT01000003">
    <property type="protein sequence ID" value="SHI97818.1"/>
    <property type="molecule type" value="Genomic_DNA"/>
</dbReference>
<gene>
    <name evidence="2" type="ORF">SAMN02745165_01310</name>
</gene>
<name>A0A1M6FJ97_MALRU</name>
<dbReference type="RefSeq" id="WP_072906964.1">
    <property type="nucleotide sequence ID" value="NZ_FQZT01000003.1"/>
</dbReference>